<keyword evidence="6 9" id="KW-1133">Transmembrane helix</keyword>
<keyword evidence="9 11" id="KW-0496">Mitochondrion</keyword>
<protein>
    <recommendedName>
        <fullName evidence="3 9">NADH-ubiquinone oxidoreductase chain 3</fullName>
        <ecNumber evidence="9">7.1.1.2</ecNumber>
    </recommendedName>
</protein>
<accession>A0A096X707</accession>
<dbReference type="EMBL" id="KF649223">
    <property type="protein sequence ID" value="AHA47075.1"/>
    <property type="molecule type" value="Genomic_DNA"/>
</dbReference>
<feature type="transmembrane region" description="Helical" evidence="9">
    <location>
        <begin position="83"/>
        <end position="104"/>
    </location>
</feature>
<evidence type="ECO:0000256" key="7">
    <source>
        <dbReference type="ARBA" id="ARBA00023136"/>
    </source>
</evidence>
<comment type="similarity">
    <text evidence="2 9">Belongs to the complex I subunit 3 family.</text>
</comment>
<feature type="signal peptide" evidence="10">
    <location>
        <begin position="1"/>
        <end position="21"/>
    </location>
</feature>
<dbReference type="GO" id="GO:0030964">
    <property type="term" value="C:NADH dehydrogenase complex"/>
    <property type="evidence" value="ECO:0007669"/>
    <property type="project" value="TreeGrafter"/>
</dbReference>
<evidence type="ECO:0000313" key="11">
    <source>
        <dbReference type="EMBL" id="AHA47075.1"/>
    </source>
</evidence>
<dbReference type="PANTHER" id="PTHR11058:SF9">
    <property type="entry name" value="NADH-UBIQUINONE OXIDOREDUCTASE CHAIN 3"/>
    <property type="match status" value="1"/>
</dbReference>
<evidence type="ECO:0000256" key="1">
    <source>
        <dbReference type="ARBA" id="ARBA00004370"/>
    </source>
</evidence>
<dbReference type="GO" id="GO:0008137">
    <property type="term" value="F:NADH dehydrogenase (ubiquinone) activity"/>
    <property type="evidence" value="ECO:0007669"/>
    <property type="project" value="UniProtKB-UniRule"/>
</dbReference>
<dbReference type="CTD" id="4537"/>
<evidence type="ECO:0000256" key="5">
    <source>
        <dbReference type="ARBA" id="ARBA00022692"/>
    </source>
</evidence>
<dbReference type="RefSeq" id="YP_009104521.1">
    <property type="nucleotide sequence ID" value="NC_025503.1"/>
</dbReference>
<keyword evidence="10" id="KW-0732">Signal</keyword>
<feature type="transmembrane region" description="Helical" evidence="9">
    <location>
        <begin position="51"/>
        <end position="71"/>
    </location>
</feature>
<proteinExistence type="inferred from homology"/>
<reference evidence="11" key="1">
    <citation type="journal article" date="2014" name="BMC Genomics">
        <title>Evolution of multipartite mitochondrial genomes in the booklice of the genus Liposcelis (Psocoptera).</title>
        <authorList>
            <person name="Chen S.C."/>
            <person name="Wei D.D."/>
            <person name="Shao R."/>
            <person name="Shi J.X."/>
            <person name="Dou W."/>
            <person name="Wang J.J."/>
        </authorList>
    </citation>
    <scope>NUCLEOTIDE SEQUENCE</scope>
</reference>
<keyword evidence="9" id="KW-0830">Ubiquinone</keyword>
<keyword evidence="9" id="KW-0249">Electron transport</keyword>
<dbReference type="InterPro" id="IPR038430">
    <property type="entry name" value="NDAH_ubi_oxred_su3_sf"/>
</dbReference>
<geneLocation type="mitochondrion" evidence="11"/>
<feature type="chain" id="PRO_5001931664" description="NADH-ubiquinone oxidoreductase chain 3" evidence="10">
    <location>
        <begin position="22"/>
        <end position="106"/>
    </location>
</feature>
<dbReference type="GO" id="GO:0031966">
    <property type="term" value="C:mitochondrial membrane"/>
    <property type="evidence" value="ECO:0007669"/>
    <property type="project" value="UniProtKB-SubCell"/>
</dbReference>
<sequence length="106" mass="12366">MFAGLMLLLLSLVLLINSISSMKLKNVFNDMPFECGISSNLSSRKPYSMPFFFYMLIFLLFDMKVILIFPFSFFTHTLKFMKFYLMIMIILVLSLIFEGGMGSLKW</sequence>
<keyword evidence="5 9" id="KW-0812">Transmembrane</keyword>
<keyword evidence="9" id="KW-0679">Respiratory chain</keyword>
<keyword evidence="9" id="KW-0520">NAD</keyword>
<evidence type="ECO:0000256" key="3">
    <source>
        <dbReference type="ARBA" id="ARBA00021007"/>
    </source>
</evidence>
<comment type="subcellular location">
    <subcellularLocation>
        <location evidence="1">Membrane</location>
    </subcellularLocation>
    <subcellularLocation>
        <location evidence="9">Mitochondrion membrane</location>
        <topology evidence="9">Multi-pass membrane protein</topology>
    </subcellularLocation>
</comment>
<keyword evidence="4 9" id="KW-0813">Transport</keyword>
<evidence type="ECO:0000256" key="6">
    <source>
        <dbReference type="ARBA" id="ARBA00022989"/>
    </source>
</evidence>
<gene>
    <name evidence="11" type="primary">ND3</name>
</gene>
<organism evidence="11">
    <name type="scientific">Liposcelis entomophila</name>
    <dbReference type="NCBI Taxonomy" id="550478"/>
    <lineage>
        <taxon>Eukaryota</taxon>
        <taxon>Metazoa</taxon>
        <taxon>Ecdysozoa</taxon>
        <taxon>Arthropoda</taxon>
        <taxon>Hexapoda</taxon>
        <taxon>Insecta</taxon>
        <taxon>Pterygota</taxon>
        <taxon>Neoptera</taxon>
        <taxon>Paraneoptera</taxon>
        <taxon>Psocodea</taxon>
        <taxon>Troctomorpha</taxon>
        <taxon>Liposcelidetae</taxon>
        <taxon>Liposcelididae</taxon>
        <taxon>Liposcelis</taxon>
    </lineage>
</organism>
<comment type="function">
    <text evidence="9">Core subunit of the mitochondrial membrane respiratory chain NADH dehydrogenase (Complex I) which catalyzes electron transfer from NADH through the respiratory chain, using ubiquinone as an electron acceptor. Essential for the catalytic activity of complex I.</text>
</comment>
<evidence type="ECO:0000256" key="9">
    <source>
        <dbReference type="RuleBase" id="RU003640"/>
    </source>
</evidence>
<name>A0A096X707_9NEOP</name>
<dbReference type="PANTHER" id="PTHR11058">
    <property type="entry name" value="NADH-UBIQUINONE OXIDOREDUCTASE CHAIN 3"/>
    <property type="match status" value="1"/>
</dbReference>
<dbReference type="EC" id="7.1.1.2" evidence="9"/>
<dbReference type="InterPro" id="IPR000440">
    <property type="entry name" value="NADH_UbQ/plastoQ_OxRdtase_su3"/>
</dbReference>
<evidence type="ECO:0000256" key="10">
    <source>
        <dbReference type="SAM" id="SignalP"/>
    </source>
</evidence>
<comment type="catalytic activity">
    <reaction evidence="8 9">
        <text>a ubiquinone + NADH + 5 H(+)(in) = a ubiquinol + NAD(+) + 4 H(+)(out)</text>
        <dbReference type="Rhea" id="RHEA:29091"/>
        <dbReference type="Rhea" id="RHEA-COMP:9565"/>
        <dbReference type="Rhea" id="RHEA-COMP:9566"/>
        <dbReference type="ChEBI" id="CHEBI:15378"/>
        <dbReference type="ChEBI" id="CHEBI:16389"/>
        <dbReference type="ChEBI" id="CHEBI:17976"/>
        <dbReference type="ChEBI" id="CHEBI:57540"/>
        <dbReference type="ChEBI" id="CHEBI:57945"/>
        <dbReference type="EC" id="7.1.1.2"/>
    </reaction>
</comment>
<dbReference type="Pfam" id="PF00507">
    <property type="entry name" value="Oxidored_q4"/>
    <property type="match status" value="1"/>
</dbReference>
<dbReference type="Gene3D" id="1.20.58.1610">
    <property type="entry name" value="NADH:ubiquinone/plastoquinone oxidoreductase, chain 3"/>
    <property type="match status" value="1"/>
</dbReference>
<keyword evidence="7 9" id="KW-0472">Membrane</keyword>
<keyword evidence="9" id="KW-1278">Translocase</keyword>
<evidence type="ECO:0000256" key="8">
    <source>
        <dbReference type="ARBA" id="ARBA00049551"/>
    </source>
</evidence>
<dbReference type="AlphaFoldDB" id="A0A096X707"/>
<evidence type="ECO:0000256" key="2">
    <source>
        <dbReference type="ARBA" id="ARBA00008472"/>
    </source>
</evidence>
<evidence type="ECO:0000256" key="4">
    <source>
        <dbReference type="ARBA" id="ARBA00022448"/>
    </source>
</evidence>
<dbReference type="GeneID" id="22158030"/>